<sequence length="478" mass="52117">MSVPATDPPHVPDGQPGDAPAEAPAAGAKTPGEPREEPVQPDEEHLTGPLPEGVRERVVSLASDTLDTLPPDQVPLMLRPFARFQPVRRAKLAATPLAAAVENDTRFRQRIADRVREALPDLATALDAGRAPAAADPLDVAAAAYLLRPSGWSRIVEEIGQRVARERAEAMTEQAAEETRRLQEQVSALRNQAKAEAERFRTELEAARKEIEALRRQLRQAREEARKAEQAQQRAEQTLARIRGQAQADRQRAEAEQRRLRNRLAEAEAALEASRKAARAGRSLDDMRVRLLLDTLQDAAQGLLRELALPPLTERPADTVEAVSPTAAGPLDLAQQARENDDPALLDQLLALPQAHLIVDGYNVTKTGYGTLTLSEQRFRLLAGLGALAAQTGAEITCVFDGADLVEPVLLATPRGVRVLFSRQGETADELIRRLVRAEPHGRAVIVVSSDREVMEGVRRAGARPVPATMLLRRLARG</sequence>
<protein>
    <recommendedName>
        <fullName evidence="4">RNA-binding protein</fullName>
    </recommendedName>
</protein>
<proteinExistence type="predicted"/>
<gene>
    <name evidence="2" type="ORF">LI90_2707</name>
</gene>
<evidence type="ECO:0000313" key="2">
    <source>
        <dbReference type="EMBL" id="KWX01675.1"/>
    </source>
</evidence>
<dbReference type="PATRIC" id="fig|1469144.10.peg.2929"/>
<reference evidence="3" key="1">
    <citation type="submission" date="2015-04" db="EMBL/GenBank/DDBJ databases">
        <title>Physiological reanalysis, assessment of diazotrophy, and genome sequences of multiple isolates of Streptomyces thermoautotrophicus.</title>
        <authorList>
            <person name="MacKellar D.C."/>
            <person name="Lieber L."/>
            <person name="Norman J."/>
            <person name="Bolger A."/>
            <person name="Tobin C."/>
            <person name="Murray J.W."/>
            <person name="Chang R."/>
            <person name="Ford T."/>
            <person name="Nguyen P.Q."/>
            <person name="Woodward J."/>
            <person name="Permingeat H."/>
            <person name="Joshi N.S."/>
            <person name="Silver P.A."/>
            <person name="Usadel B."/>
            <person name="Rutherford A.W."/>
            <person name="Friesen M."/>
            <person name="Prell J."/>
        </authorList>
    </citation>
    <scope>NUCLEOTIDE SEQUENCE [LARGE SCALE GENOMIC DNA]</scope>
    <source>
        <strain evidence="3">H1</strain>
    </source>
</reference>
<dbReference type="Gene3D" id="1.20.1270.60">
    <property type="entry name" value="Arfaptin homology (AH) domain/BAR domain"/>
    <property type="match status" value="1"/>
</dbReference>
<dbReference type="STRING" id="1469144.LI90_2707"/>
<dbReference type="InterPro" id="IPR010298">
    <property type="entry name" value="YacP-like"/>
</dbReference>
<dbReference type="AlphaFoldDB" id="A0A132MUU4"/>
<feature type="compositionally biased region" description="Pro residues" evidence="1">
    <location>
        <begin position="1"/>
        <end position="11"/>
    </location>
</feature>
<evidence type="ECO:0008006" key="4">
    <source>
        <dbReference type="Google" id="ProtNLM"/>
    </source>
</evidence>
<keyword evidence="3" id="KW-1185">Reference proteome</keyword>
<dbReference type="PANTHER" id="PTHR34547:SF1">
    <property type="entry name" value="YACP-LIKE NYN DOMAIN PROTEIN"/>
    <property type="match status" value="1"/>
</dbReference>
<feature type="compositionally biased region" description="Low complexity" evidence="1">
    <location>
        <begin position="12"/>
        <end position="31"/>
    </location>
</feature>
<feature type="region of interest" description="Disordered" evidence="1">
    <location>
        <begin position="225"/>
        <end position="257"/>
    </location>
</feature>
<comment type="caution">
    <text evidence="2">The sequence shown here is derived from an EMBL/GenBank/DDBJ whole genome shotgun (WGS) entry which is preliminary data.</text>
</comment>
<feature type="region of interest" description="Disordered" evidence="1">
    <location>
        <begin position="1"/>
        <end position="54"/>
    </location>
</feature>
<name>A0A132MUU4_9ACTN</name>
<feature type="compositionally biased region" description="Basic and acidic residues" evidence="1">
    <location>
        <begin position="32"/>
        <end position="46"/>
    </location>
</feature>
<evidence type="ECO:0000313" key="3">
    <source>
        <dbReference type="Proteomes" id="UP000070188"/>
    </source>
</evidence>
<organism evidence="2 3">
    <name type="scientific">Carbonactinospora thermoautotrophica</name>
    <dbReference type="NCBI Taxonomy" id="1469144"/>
    <lineage>
        <taxon>Bacteria</taxon>
        <taxon>Bacillati</taxon>
        <taxon>Actinomycetota</taxon>
        <taxon>Actinomycetes</taxon>
        <taxon>Kitasatosporales</taxon>
        <taxon>Carbonactinosporaceae</taxon>
        <taxon>Carbonactinospora</taxon>
    </lineage>
</organism>
<dbReference type="EMBL" id="LAXD01000001">
    <property type="protein sequence ID" value="KWX01675.1"/>
    <property type="molecule type" value="Genomic_DNA"/>
</dbReference>
<evidence type="ECO:0000256" key="1">
    <source>
        <dbReference type="SAM" id="MobiDB-lite"/>
    </source>
</evidence>
<dbReference type="RefSeq" id="WP_372511671.1">
    <property type="nucleotide sequence ID" value="NZ_LAXD01000001.1"/>
</dbReference>
<dbReference type="InterPro" id="IPR027267">
    <property type="entry name" value="AH/BAR_dom_sf"/>
</dbReference>
<dbReference type="Proteomes" id="UP000070188">
    <property type="component" value="Unassembled WGS sequence"/>
</dbReference>
<dbReference type="PANTHER" id="PTHR34547">
    <property type="entry name" value="YACP-LIKE NYN DOMAIN PROTEIN"/>
    <property type="match status" value="1"/>
</dbReference>
<dbReference type="SUPFAM" id="SSF103657">
    <property type="entry name" value="BAR/IMD domain-like"/>
    <property type="match status" value="1"/>
</dbReference>
<feature type="compositionally biased region" description="Low complexity" evidence="1">
    <location>
        <begin position="230"/>
        <end position="248"/>
    </location>
</feature>
<accession>A0A132MUU4</accession>
<dbReference type="Pfam" id="PF05991">
    <property type="entry name" value="NYN_YacP"/>
    <property type="match status" value="1"/>
</dbReference>